<evidence type="ECO:0000313" key="3">
    <source>
        <dbReference type="Proteomes" id="UP001190700"/>
    </source>
</evidence>
<feature type="region of interest" description="Disordered" evidence="1">
    <location>
        <begin position="1"/>
        <end position="30"/>
    </location>
</feature>
<keyword evidence="3" id="KW-1185">Reference proteome</keyword>
<feature type="compositionally biased region" description="Gly residues" evidence="1">
    <location>
        <begin position="107"/>
        <end position="116"/>
    </location>
</feature>
<feature type="compositionally biased region" description="Basic and acidic residues" evidence="1">
    <location>
        <begin position="97"/>
        <end position="106"/>
    </location>
</feature>
<reference evidence="2 3" key="1">
    <citation type="journal article" date="2015" name="Genome Biol. Evol.">
        <title>Comparative Genomics of a Bacterivorous Green Alga Reveals Evolutionary Causalities and Consequences of Phago-Mixotrophic Mode of Nutrition.</title>
        <authorList>
            <person name="Burns J.A."/>
            <person name="Paasch A."/>
            <person name="Narechania A."/>
            <person name="Kim E."/>
        </authorList>
    </citation>
    <scope>NUCLEOTIDE SEQUENCE [LARGE SCALE GENOMIC DNA]</scope>
    <source>
        <strain evidence="2 3">PLY_AMNH</strain>
    </source>
</reference>
<evidence type="ECO:0000256" key="1">
    <source>
        <dbReference type="SAM" id="MobiDB-lite"/>
    </source>
</evidence>
<dbReference type="Proteomes" id="UP001190700">
    <property type="component" value="Unassembled WGS sequence"/>
</dbReference>
<feature type="compositionally biased region" description="Acidic residues" evidence="1">
    <location>
        <begin position="163"/>
        <end position="173"/>
    </location>
</feature>
<feature type="region of interest" description="Disordered" evidence="1">
    <location>
        <begin position="150"/>
        <end position="173"/>
    </location>
</feature>
<feature type="region of interest" description="Disordered" evidence="1">
    <location>
        <begin position="82"/>
        <end position="123"/>
    </location>
</feature>
<evidence type="ECO:0000313" key="2">
    <source>
        <dbReference type="EMBL" id="KAK3258884.1"/>
    </source>
</evidence>
<protein>
    <submittedName>
        <fullName evidence="2">Uncharacterized protein</fullName>
    </submittedName>
</protein>
<comment type="caution">
    <text evidence="2">The sequence shown here is derived from an EMBL/GenBank/DDBJ whole genome shotgun (WGS) entry which is preliminary data.</text>
</comment>
<name>A0AAE0FFZ2_9CHLO</name>
<feature type="region of interest" description="Disordered" evidence="1">
    <location>
        <begin position="187"/>
        <end position="219"/>
    </location>
</feature>
<proteinExistence type="predicted"/>
<feature type="compositionally biased region" description="Basic and acidic residues" evidence="1">
    <location>
        <begin position="150"/>
        <end position="162"/>
    </location>
</feature>
<accession>A0AAE0FFZ2</accession>
<gene>
    <name evidence="2" type="ORF">CYMTET_32092</name>
</gene>
<dbReference type="AlphaFoldDB" id="A0AAE0FFZ2"/>
<sequence>MHLPWRGRRGGEEARTVAEGRVEESSEAGATAVACAEAEGKRATDASVTRWERPFRWVERAERKEAKDWRRWAVERGKAVAAEAREGGGEDGGGGRWEGELGRRGDSGGMCGGGGKRATDASVSRWGRPFRWVERAERKEAKDWRRWAVERGKEEEAKAREEEATEGTEEEDLDFLVEDTAEVVDEKAESTAAKAEEGTMKAKKEPEAEEVRKVHARLP</sequence>
<feature type="compositionally biased region" description="Basic and acidic residues" evidence="1">
    <location>
        <begin position="187"/>
        <end position="213"/>
    </location>
</feature>
<feature type="compositionally biased region" description="Basic and acidic residues" evidence="1">
    <location>
        <begin position="9"/>
        <end position="24"/>
    </location>
</feature>
<organism evidence="2 3">
    <name type="scientific">Cymbomonas tetramitiformis</name>
    <dbReference type="NCBI Taxonomy" id="36881"/>
    <lineage>
        <taxon>Eukaryota</taxon>
        <taxon>Viridiplantae</taxon>
        <taxon>Chlorophyta</taxon>
        <taxon>Pyramimonadophyceae</taxon>
        <taxon>Pyramimonadales</taxon>
        <taxon>Pyramimonadaceae</taxon>
        <taxon>Cymbomonas</taxon>
    </lineage>
</organism>
<dbReference type="EMBL" id="LGRX02019190">
    <property type="protein sequence ID" value="KAK3258884.1"/>
    <property type="molecule type" value="Genomic_DNA"/>
</dbReference>